<feature type="repeat" description="NHL" evidence="2">
    <location>
        <begin position="340"/>
        <end position="379"/>
    </location>
</feature>
<dbReference type="InterPro" id="IPR050952">
    <property type="entry name" value="TRIM-NHL_E3_ligases"/>
</dbReference>
<name>A0A818HXY2_9BILA</name>
<reference evidence="4" key="1">
    <citation type="submission" date="2021-02" db="EMBL/GenBank/DDBJ databases">
        <authorList>
            <person name="Nowell W R."/>
        </authorList>
    </citation>
    <scope>NUCLEOTIDE SEQUENCE</scope>
</reference>
<gene>
    <name evidence="4" type="ORF">LUA448_LOCUS26123</name>
    <name evidence="3" type="ORF">TIS948_LOCUS3485</name>
</gene>
<dbReference type="EMBL" id="CAJNXB010000249">
    <property type="protein sequence ID" value="CAF3040322.1"/>
    <property type="molecule type" value="Genomic_DNA"/>
</dbReference>
<dbReference type="OrthoDB" id="9987040at2759"/>
<evidence type="ECO:0000313" key="3">
    <source>
        <dbReference type="EMBL" id="CAF3040322.1"/>
    </source>
</evidence>
<dbReference type="Proteomes" id="UP000663825">
    <property type="component" value="Unassembled WGS sequence"/>
</dbReference>
<evidence type="ECO:0000256" key="2">
    <source>
        <dbReference type="PROSITE-ProRule" id="PRU00504"/>
    </source>
</evidence>
<feature type="repeat" description="NHL" evidence="2">
    <location>
        <begin position="286"/>
        <end position="329"/>
    </location>
</feature>
<dbReference type="InterPro" id="IPR001258">
    <property type="entry name" value="NHL_repeat"/>
</dbReference>
<dbReference type="PROSITE" id="PS51125">
    <property type="entry name" value="NHL"/>
    <property type="match status" value="2"/>
</dbReference>
<dbReference type="Proteomes" id="UP000663833">
    <property type="component" value="Unassembled WGS sequence"/>
</dbReference>
<dbReference type="AlphaFoldDB" id="A0A818HXY2"/>
<evidence type="ECO:0000256" key="1">
    <source>
        <dbReference type="ARBA" id="ARBA00022737"/>
    </source>
</evidence>
<keyword evidence="1" id="KW-0677">Repeat</keyword>
<dbReference type="Pfam" id="PF01436">
    <property type="entry name" value="NHL"/>
    <property type="match status" value="4"/>
</dbReference>
<evidence type="ECO:0000313" key="5">
    <source>
        <dbReference type="Proteomes" id="UP000663833"/>
    </source>
</evidence>
<dbReference type="InterPro" id="IPR011042">
    <property type="entry name" value="6-blade_b-propeller_TolB-like"/>
</dbReference>
<evidence type="ECO:0000313" key="4">
    <source>
        <dbReference type="EMBL" id="CAF3515397.1"/>
    </source>
</evidence>
<dbReference type="CDD" id="cd05819">
    <property type="entry name" value="NHL"/>
    <property type="match status" value="1"/>
</dbReference>
<dbReference type="GO" id="GO:0008270">
    <property type="term" value="F:zinc ion binding"/>
    <property type="evidence" value="ECO:0007669"/>
    <property type="project" value="UniProtKB-KW"/>
</dbReference>
<dbReference type="PANTHER" id="PTHR24104">
    <property type="entry name" value="E3 UBIQUITIN-PROTEIN LIGASE NHLRC1-RELATED"/>
    <property type="match status" value="1"/>
</dbReference>
<accession>A0A818HXY2</accession>
<sequence>MTHQGKMYLNNIPGCFVEVRRTIAIPVIVIRAVNKIMKNIPTFQHNASCDNCLLSQPVYKQSSDCPGNLKWSTRATTVIGNGYGSHFDQLSLPSGLFIEPKTQILYVSDNTNNRIQKRYPTGEIITAAGKADGTGGTTLDKLWNPVDVVADENENVLVADWNNQRIQFWKKDAKIGETIAGNGSKGEALNEFSYPSRVVLDSKKNIIVADTQNQRITRWSPTYDPKTSTGTIMAGGNGGGLNPYQLNNPFGLFYDELNQIFYISNHDSHSITQWVIGDHEARNIYAGIPGRYGNSSAQLFYPEGITLDTYGNLYIADCQNHRIQMFCPNAIFGITIAGTGQPGNSSHELSYPGDVAFDSELNLYVTDTFNSRIQKFERVK</sequence>
<protein>
    <submittedName>
        <fullName evidence="4">Uncharacterized protein</fullName>
    </submittedName>
</protein>
<dbReference type="SUPFAM" id="SSF101898">
    <property type="entry name" value="NHL repeat"/>
    <property type="match status" value="1"/>
</dbReference>
<dbReference type="EMBL" id="CAJNYD010003516">
    <property type="protein sequence ID" value="CAF3515397.1"/>
    <property type="molecule type" value="Genomic_DNA"/>
</dbReference>
<dbReference type="Gene3D" id="2.120.10.30">
    <property type="entry name" value="TolB, C-terminal domain"/>
    <property type="match status" value="3"/>
</dbReference>
<proteinExistence type="predicted"/>
<dbReference type="PANTHER" id="PTHR24104:SF25">
    <property type="entry name" value="PROTEIN LIN-41"/>
    <property type="match status" value="1"/>
</dbReference>
<organism evidence="4 5">
    <name type="scientific">Rotaria socialis</name>
    <dbReference type="NCBI Taxonomy" id="392032"/>
    <lineage>
        <taxon>Eukaryota</taxon>
        <taxon>Metazoa</taxon>
        <taxon>Spiralia</taxon>
        <taxon>Gnathifera</taxon>
        <taxon>Rotifera</taxon>
        <taxon>Eurotatoria</taxon>
        <taxon>Bdelloidea</taxon>
        <taxon>Philodinida</taxon>
        <taxon>Philodinidae</taxon>
        <taxon>Rotaria</taxon>
    </lineage>
</organism>
<comment type="caution">
    <text evidence="4">The sequence shown here is derived from an EMBL/GenBank/DDBJ whole genome shotgun (WGS) entry which is preliminary data.</text>
</comment>